<evidence type="ECO:0008006" key="3">
    <source>
        <dbReference type="Google" id="ProtNLM"/>
    </source>
</evidence>
<dbReference type="RefSeq" id="WP_098752756.1">
    <property type="nucleotide sequence ID" value="NZ_WHPN01000293.1"/>
</dbReference>
<evidence type="ECO:0000313" key="1">
    <source>
        <dbReference type="EMBL" id="KAF4407958.1"/>
    </source>
</evidence>
<dbReference type="SUPFAM" id="SSF51197">
    <property type="entry name" value="Clavaminate synthase-like"/>
    <property type="match status" value="1"/>
</dbReference>
<keyword evidence="2" id="KW-1185">Reference proteome</keyword>
<gene>
    <name evidence="1" type="ORF">GCU69_16410</name>
</gene>
<reference evidence="1 2" key="1">
    <citation type="submission" date="2019-10" db="EMBL/GenBank/DDBJ databases">
        <title>Streptomyces tenebrisbrunneis sp.nov., an endogenous actinomycete isolated from of Lycium ruthenicum.</title>
        <authorList>
            <person name="Ma L."/>
        </authorList>
    </citation>
    <scope>NUCLEOTIDE SEQUENCE [LARGE SCALE GENOMIC DNA]</scope>
    <source>
        <strain evidence="1 2">TRM 66187</strain>
    </source>
</reference>
<accession>A0ABQ7FHB0</accession>
<dbReference type="EMBL" id="WHPN01000293">
    <property type="protein sequence ID" value="KAF4407958.1"/>
    <property type="molecule type" value="Genomic_DNA"/>
</dbReference>
<comment type="caution">
    <text evidence="1">The sequence shown here is derived from an EMBL/GenBank/DDBJ whole genome shotgun (WGS) entry which is preliminary data.</text>
</comment>
<dbReference type="InterPro" id="IPR055091">
    <property type="entry name" value="WelO5-like"/>
</dbReference>
<sequence>MSEQWGRIVIDVDRDGSGENDGAAGYTDGADLLRRLADGTVAVVVLRNLLPESVFDENRKRLAPVFGRASTTRYSNGTLTTIGPYLAKHLHEPDTYFAEARKANEFTESIGVDLGTLTRRRLAEVLGLQRFDTESEADGRSYSQQNVRIYADGIRTPLHNDNIMRDAAGTGLALAGLRHQLSCVVCIQECEEGGELRIHHKRWSEEDTGYKIVGGLGYDESVTGDAPAHEFKPRAGDVYLLNPTYYHSIEKVSGSDRITMGFFFGFYDDELTEAVSWI</sequence>
<dbReference type="Gene3D" id="2.60.120.620">
    <property type="entry name" value="q2cbj1_9rhob like domain"/>
    <property type="match status" value="1"/>
</dbReference>
<organism evidence="1 2">
    <name type="scientific">Streptomyces lycii</name>
    <dbReference type="NCBI Taxonomy" id="2654337"/>
    <lineage>
        <taxon>Bacteria</taxon>
        <taxon>Bacillati</taxon>
        <taxon>Actinomycetota</taxon>
        <taxon>Actinomycetes</taxon>
        <taxon>Kitasatosporales</taxon>
        <taxon>Streptomycetaceae</taxon>
        <taxon>Streptomyces</taxon>
    </lineage>
</organism>
<evidence type="ECO:0000313" key="2">
    <source>
        <dbReference type="Proteomes" id="UP000621266"/>
    </source>
</evidence>
<protein>
    <recommendedName>
        <fullName evidence="3">Prolyl 4-hydroxylase alpha subunit Fe(2+) 2OG dioxygenase domain-containing protein</fullName>
    </recommendedName>
</protein>
<name>A0ABQ7FHB0_9ACTN</name>
<dbReference type="Proteomes" id="UP000621266">
    <property type="component" value="Unassembled WGS sequence"/>
</dbReference>
<dbReference type="Pfam" id="PF22814">
    <property type="entry name" value="WelO5"/>
    <property type="match status" value="1"/>
</dbReference>
<proteinExistence type="predicted"/>